<proteinExistence type="predicted"/>
<protein>
    <submittedName>
        <fullName evidence="2">DUF4189 domain-containing protein</fullName>
    </submittedName>
</protein>
<reference evidence="2 3" key="1">
    <citation type="submission" date="2019-12" db="EMBL/GenBank/DDBJ databases">
        <title>Hybrid Genome Assemblies of two High G+C Isolates from Undergraduate Microbiology Courses.</title>
        <authorList>
            <person name="Ne Ville C.J."/>
            <person name="Enright D."/>
            <person name="Hernandez I."/>
            <person name="Dodsworth J."/>
            <person name="Orwin P.M."/>
        </authorList>
    </citation>
    <scope>NUCLEOTIDE SEQUENCE [LARGE SCALE GENOMIC DNA]</scope>
    <source>
        <strain evidence="2 3">CSUSB</strain>
    </source>
</reference>
<evidence type="ECO:0000259" key="1">
    <source>
        <dbReference type="Pfam" id="PF13827"/>
    </source>
</evidence>
<dbReference type="Pfam" id="PF13827">
    <property type="entry name" value="DUF4189"/>
    <property type="match status" value="1"/>
</dbReference>
<accession>A0A6I6H6X6</accession>
<evidence type="ECO:0000313" key="2">
    <source>
        <dbReference type="EMBL" id="QGW82683.1"/>
    </source>
</evidence>
<dbReference type="AlphaFoldDB" id="A0A6I6H6X6"/>
<dbReference type="RefSeq" id="WP_157614011.1">
    <property type="nucleotide sequence ID" value="NZ_CP046622.1"/>
</dbReference>
<evidence type="ECO:0000313" key="3">
    <source>
        <dbReference type="Proteomes" id="UP000425817"/>
    </source>
</evidence>
<organism evidence="2 3">
    <name type="scientific">Variovorax paradoxus</name>
    <dbReference type="NCBI Taxonomy" id="34073"/>
    <lineage>
        <taxon>Bacteria</taxon>
        <taxon>Pseudomonadati</taxon>
        <taxon>Pseudomonadota</taxon>
        <taxon>Betaproteobacteria</taxon>
        <taxon>Burkholderiales</taxon>
        <taxon>Comamonadaceae</taxon>
        <taxon>Variovorax</taxon>
    </lineage>
</organism>
<dbReference type="InterPro" id="IPR025240">
    <property type="entry name" value="DUF4189"/>
</dbReference>
<name>A0A6I6H6X6_VARPD</name>
<dbReference type="EMBL" id="CP046622">
    <property type="protein sequence ID" value="QGW82683.1"/>
    <property type="molecule type" value="Genomic_DNA"/>
</dbReference>
<gene>
    <name evidence="2" type="ORF">GOQ09_14365</name>
</gene>
<dbReference type="OrthoDB" id="8852781at2"/>
<dbReference type="Proteomes" id="UP000425817">
    <property type="component" value="Chromosome"/>
</dbReference>
<feature type="domain" description="DUF4189" evidence="1">
    <location>
        <begin position="65"/>
        <end position="159"/>
    </location>
</feature>
<sequence length="166" mass="17345">MSTHLLRSLLVIGLALLGTGVVHPEGGSCPLGYYPIGGQGTMGCAPLPGAQQAPKPPAERWERRWGAIATDGPQGALGVATDKQSKREASRVAMQDCQSKGGVNCKIDIAYDNQCAVVVVGDGGYNVPNAPTADEAVEMGMKTCRSAGRTNCHVYYSACSLPARIR</sequence>